<evidence type="ECO:0008006" key="2">
    <source>
        <dbReference type="Google" id="ProtNLM"/>
    </source>
</evidence>
<name>A0A6V7JGC1_9HYME</name>
<accession>A0A6V7JGC1</accession>
<dbReference type="PANTHER" id="PTHR37162:SF1">
    <property type="entry name" value="BED-TYPE DOMAIN-CONTAINING PROTEIN"/>
    <property type="match status" value="1"/>
</dbReference>
<sequence>MNFIKTADCNEASTLNNQVRTAEIQLTGFFAEDDVSLRLIDKVVPTLKEIIHDSRIAEKSALKRTEATGIATNVIGETEKAELTEKLKKTKFSILTDESTDTSTTKTSGIRGRHYDEGEKKIVSKFWELSQVSHENGSTTSATGEHLYTNLIESFKGRDIPMQNIIGFGSDGCNVMMGEHNSVAS</sequence>
<dbReference type="EMBL" id="CADCXW020000017">
    <property type="protein sequence ID" value="CAD1551347.1"/>
    <property type="molecule type" value="Genomic_DNA"/>
</dbReference>
<gene>
    <name evidence="1" type="ORF">BBRV_LOCUS52489</name>
</gene>
<dbReference type="PANTHER" id="PTHR37162">
    <property type="entry name" value="HAT FAMILY DIMERISATION DOMAINCONTAINING PROTEIN-RELATED"/>
    <property type="match status" value="1"/>
</dbReference>
<proteinExistence type="predicted"/>
<reference evidence="1" key="1">
    <citation type="submission" date="2020-07" db="EMBL/GenBank/DDBJ databases">
        <authorList>
            <person name="Ferguson B K."/>
        </authorList>
    </citation>
    <scope>NUCLEOTIDE SEQUENCE</scope>
    <source>
        <strain evidence="1">L06</strain>
    </source>
</reference>
<protein>
    <recommendedName>
        <fullName evidence="2">DUF4371 domain-containing protein</fullName>
    </recommendedName>
</protein>
<organism evidence="1">
    <name type="scientific">Bracon brevicornis</name>
    <dbReference type="NCBI Taxonomy" id="1563983"/>
    <lineage>
        <taxon>Eukaryota</taxon>
        <taxon>Metazoa</taxon>
        <taxon>Ecdysozoa</taxon>
        <taxon>Arthropoda</taxon>
        <taxon>Hexapoda</taxon>
        <taxon>Insecta</taxon>
        <taxon>Pterygota</taxon>
        <taxon>Neoptera</taxon>
        <taxon>Endopterygota</taxon>
        <taxon>Hymenoptera</taxon>
        <taxon>Apocrita</taxon>
        <taxon>Ichneumonoidea</taxon>
        <taxon>Braconidae</taxon>
        <taxon>Braconinae</taxon>
        <taxon>Bracon</taxon>
    </lineage>
</organism>
<evidence type="ECO:0000313" key="1">
    <source>
        <dbReference type="EMBL" id="CAD1551347.1"/>
    </source>
</evidence>
<dbReference type="AlphaFoldDB" id="A0A6V7JGC1"/>